<evidence type="ECO:0000313" key="2">
    <source>
        <dbReference type="Proteomes" id="UP000053467"/>
    </source>
</evidence>
<accession>A0A117M701</accession>
<evidence type="ECO:0000313" key="1">
    <source>
        <dbReference type="EMBL" id="KUK87819.1"/>
    </source>
</evidence>
<reference evidence="2" key="1">
    <citation type="journal article" date="2015" name="MBio">
        <title>Genome-Resolved Metagenomic Analysis Reveals Roles for Candidate Phyla and Other Microbial Community Members in Biogeochemical Transformations in Oil Reservoirs.</title>
        <authorList>
            <person name="Hu P."/>
            <person name="Tom L."/>
            <person name="Singh A."/>
            <person name="Thomas B.C."/>
            <person name="Baker B.J."/>
            <person name="Piceno Y.M."/>
            <person name="Andersen G.L."/>
            <person name="Banfield J.F."/>
        </authorList>
    </citation>
    <scope>NUCLEOTIDE SEQUENCE [LARGE SCALE GENOMIC DNA]</scope>
</reference>
<dbReference type="EMBL" id="LGGX01000002">
    <property type="protein sequence ID" value="KUK87819.1"/>
    <property type="molecule type" value="Genomic_DNA"/>
</dbReference>
<sequence>MKKFLPIFFLLIFLSCFKSYDINEIESKQNLSETKEEIKKLLLSTYDYKISIKDEVLDISFNGEKDPLNRFTLKGYFKILDQKNYFDHIFTGREWIKRKDLSLDFGDIFDIPSFIENIIDPEMLNYRSFEKGEYIFDVKVNTALIDPSNYLQDGLLYYDPVKKEILITLYDRKKFQVKISYKKIEKIKFNDRYYKTKIKVFGDKKDLEKLNERFLISDLGKVEKENVFLKFDPQKYIFDIKMLLEDSLSFYTFSYVSPDNESENILYMNFDLRNTVLKEDKILALSGKEFFVEKNGEFYTIHFKDVNLEKDYEMVCKLSKFSFHSKYTKANKTLVIKGLNETVLSVILALNSLPYNFNNIYIKEE</sequence>
<protein>
    <recommendedName>
        <fullName evidence="3">Lipoprotein</fullName>
    </recommendedName>
</protein>
<name>A0A117M701_UNCT6</name>
<dbReference type="Proteomes" id="UP000053467">
    <property type="component" value="Unassembled WGS sequence"/>
</dbReference>
<organism evidence="1 2">
    <name type="scientific">candidate division TA06 bacterium 34_109</name>
    <dbReference type="NCBI Taxonomy" id="1635277"/>
    <lineage>
        <taxon>Bacteria</taxon>
        <taxon>Bacteria division TA06</taxon>
    </lineage>
</organism>
<comment type="caution">
    <text evidence="1">The sequence shown here is derived from an EMBL/GenBank/DDBJ whole genome shotgun (WGS) entry which is preliminary data.</text>
</comment>
<dbReference type="AlphaFoldDB" id="A0A117M701"/>
<gene>
    <name evidence="1" type="ORF">XE03_0338</name>
</gene>
<evidence type="ECO:0008006" key="3">
    <source>
        <dbReference type="Google" id="ProtNLM"/>
    </source>
</evidence>
<dbReference type="PROSITE" id="PS51257">
    <property type="entry name" value="PROKAR_LIPOPROTEIN"/>
    <property type="match status" value="1"/>
</dbReference>
<proteinExistence type="predicted"/>